<feature type="domain" description="Peptidase S9 prolyl oligopeptidase catalytic" evidence="2">
    <location>
        <begin position="257"/>
        <end position="305"/>
    </location>
</feature>
<dbReference type="InterPro" id="IPR050300">
    <property type="entry name" value="GDXG_lipolytic_enzyme"/>
</dbReference>
<proteinExistence type="predicted"/>
<evidence type="ECO:0000256" key="1">
    <source>
        <dbReference type="ARBA" id="ARBA00022801"/>
    </source>
</evidence>
<accession>A0AAE8MRQ9</accession>
<dbReference type="Gene3D" id="3.40.50.1820">
    <property type="entry name" value="alpha/beta hydrolase"/>
    <property type="match status" value="1"/>
</dbReference>
<dbReference type="Proteomes" id="UP001187682">
    <property type="component" value="Unassembled WGS sequence"/>
</dbReference>
<dbReference type="PANTHER" id="PTHR48081:SF3">
    <property type="entry name" value="ALPHA_BETA HYDROLASE FOLD-3 DOMAIN-CONTAINING PROTEIN"/>
    <property type="match status" value="1"/>
</dbReference>
<protein>
    <recommendedName>
        <fullName evidence="6">Abhydrolase_3 domain-containing protein</fullName>
    </recommendedName>
</protein>
<dbReference type="GO" id="GO:0008236">
    <property type="term" value="F:serine-type peptidase activity"/>
    <property type="evidence" value="ECO:0007669"/>
    <property type="project" value="InterPro"/>
</dbReference>
<evidence type="ECO:0000259" key="2">
    <source>
        <dbReference type="Pfam" id="PF00326"/>
    </source>
</evidence>
<dbReference type="EMBL" id="ONZQ02000002">
    <property type="protein sequence ID" value="SPN98458.1"/>
    <property type="molecule type" value="Genomic_DNA"/>
</dbReference>
<dbReference type="Pfam" id="PF07859">
    <property type="entry name" value="Abhydrolase_3"/>
    <property type="match status" value="1"/>
</dbReference>
<organism evidence="4 5">
    <name type="scientific">Cephalotrichum gorgonifer</name>
    <dbReference type="NCBI Taxonomy" id="2041049"/>
    <lineage>
        <taxon>Eukaryota</taxon>
        <taxon>Fungi</taxon>
        <taxon>Dikarya</taxon>
        <taxon>Ascomycota</taxon>
        <taxon>Pezizomycotina</taxon>
        <taxon>Sordariomycetes</taxon>
        <taxon>Hypocreomycetidae</taxon>
        <taxon>Microascales</taxon>
        <taxon>Microascaceae</taxon>
        <taxon>Cephalotrichum</taxon>
    </lineage>
</organism>
<comment type="caution">
    <text evidence="4">The sequence shown here is derived from an EMBL/GenBank/DDBJ whole genome shotgun (WGS) entry which is preliminary data.</text>
</comment>
<evidence type="ECO:0008006" key="6">
    <source>
        <dbReference type="Google" id="ProtNLM"/>
    </source>
</evidence>
<dbReference type="AlphaFoldDB" id="A0AAE8MRQ9"/>
<dbReference type="InterPro" id="IPR013094">
    <property type="entry name" value="AB_hydrolase_3"/>
</dbReference>
<feature type="domain" description="Alpha/beta hydrolase fold-3" evidence="3">
    <location>
        <begin position="44"/>
        <end position="155"/>
    </location>
</feature>
<dbReference type="SUPFAM" id="SSF53474">
    <property type="entry name" value="alpha/beta-Hydrolases"/>
    <property type="match status" value="1"/>
</dbReference>
<keyword evidence="1" id="KW-0378">Hydrolase</keyword>
<evidence type="ECO:0000313" key="4">
    <source>
        <dbReference type="EMBL" id="SPN98458.1"/>
    </source>
</evidence>
<name>A0AAE8MRQ9_9PEZI</name>
<dbReference type="InterPro" id="IPR001375">
    <property type="entry name" value="Peptidase_S9_cat"/>
</dbReference>
<sequence length="341" mass="36567">MSSFPLQIDGYKSKTLDFKSTKDGAIKLDVFYPENVEGTKRTVVLHYHGGFLVVGNRYSFFPYWMVRGCVSRGWILVSPDYRLIPESTAQALLEDSIDAYNWVLSSLPSELGCTVDSVLMAGSSAGGYLALATAASVPKKPSALLLLYGMLDPTFDRYLTPGTTLFGGPPTDTSPILARFPISSADDDREKISSYPVQNLATDARFPLVGALHSDALVPDYMTGIPGLARSIRAEGVEAIPQVHRNLFPLSFGDLKDLPRALLVHGTIDPLVPVDLSTRAADVLGKAGVEVDVQLPTDADHGFDAKAGDVDIEGPDGEKVVAYGSLRHALKFLDSCAGSSA</sequence>
<dbReference type="GO" id="GO:0006508">
    <property type="term" value="P:proteolysis"/>
    <property type="evidence" value="ECO:0007669"/>
    <property type="project" value="InterPro"/>
</dbReference>
<dbReference type="Pfam" id="PF00326">
    <property type="entry name" value="Peptidase_S9"/>
    <property type="match status" value="1"/>
</dbReference>
<evidence type="ECO:0000313" key="5">
    <source>
        <dbReference type="Proteomes" id="UP001187682"/>
    </source>
</evidence>
<reference evidence="4" key="1">
    <citation type="submission" date="2018-03" db="EMBL/GenBank/DDBJ databases">
        <authorList>
            <person name="Guldener U."/>
        </authorList>
    </citation>
    <scope>NUCLEOTIDE SEQUENCE</scope>
</reference>
<evidence type="ECO:0000259" key="3">
    <source>
        <dbReference type="Pfam" id="PF07859"/>
    </source>
</evidence>
<dbReference type="InterPro" id="IPR029058">
    <property type="entry name" value="AB_hydrolase_fold"/>
</dbReference>
<keyword evidence="5" id="KW-1185">Reference proteome</keyword>
<gene>
    <name evidence="4" type="ORF">DNG_01502</name>
</gene>
<dbReference type="PANTHER" id="PTHR48081">
    <property type="entry name" value="AB HYDROLASE SUPERFAMILY PROTEIN C4A8.06C"/>
    <property type="match status" value="1"/>
</dbReference>